<feature type="compositionally biased region" description="Polar residues" evidence="1">
    <location>
        <begin position="138"/>
        <end position="156"/>
    </location>
</feature>
<feature type="compositionally biased region" description="Low complexity" evidence="1">
    <location>
        <begin position="1"/>
        <end position="10"/>
    </location>
</feature>
<dbReference type="AlphaFoldDB" id="F8P9V1"/>
<dbReference type="HOGENOM" id="CLU_1691052_0_0_1"/>
<dbReference type="RefSeq" id="XP_007323384.1">
    <property type="nucleotide sequence ID" value="XM_007323322.1"/>
</dbReference>
<reference evidence="3" key="1">
    <citation type="journal article" date="2011" name="Science">
        <title>The plant cell wall-decomposing machinery underlies the functional diversity of forest fungi.</title>
        <authorList>
            <person name="Eastwood D.C."/>
            <person name="Floudas D."/>
            <person name="Binder M."/>
            <person name="Majcherczyk A."/>
            <person name="Schneider P."/>
            <person name="Aerts A."/>
            <person name="Asiegbu F.O."/>
            <person name="Baker S.E."/>
            <person name="Barry K."/>
            <person name="Bendiksby M."/>
            <person name="Blumentritt M."/>
            <person name="Coutinho P.M."/>
            <person name="Cullen D."/>
            <person name="de Vries R.P."/>
            <person name="Gathman A."/>
            <person name="Goodell B."/>
            <person name="Henrissat B."/>
            <person name="Ihrmark K."/>
            <person name="Kauserud H."/>
            <person name="Kohler A."/>
            <person name="LaButti K."/>
            <person name="Lapidus A."/>
            <person name="Lavin J.L."/>
            <person name="Lee Y.-H."/>
            <person name="Lindquist E."/>
            <person name="Lilly W."/>
            <person name="Lucas S."/>
            <person name="Morin E."/>
            <person name="Murat C."/>
            <person name="Oguiza J.A."/>
            <person name="Park J."/>
            <person name="Pisabarro A.G."/>
            <person name="Riley R."/>
            <person name="Rosling A."/>
            <person name="Salamov A."/>
            <person name="Schmidt O."/>
            <person name="Schmutz J."/>
            <person name="Skrede I."/>
            <person name="Stenlid J."/>
            <person name="Wiebenga A."/>
            <person name="Xie X."/>
            <person name="Kuees U."/>
            <person name="Hibbett D.S."/>
            <person name="Hoffmeister D."/>
            <person name="Hoegberg N."/>
            <person name="Martin F."/>
            <person name="Grigoriev I.V."/>
            <person name="Watkinson S.C."/>
        </authorList>
    </citation>
    <scope>NUCLEOTIDE SEQUENCE [LARGE SCALE GENOMIC DNA]</scope>
    <source>
        <strain evidence="3">S7.9</strain>
    </source>
</reference>
<sequence length="156" mass="17099">MSSSFTYPPSIAYPPPPPTNNALTAEQRSHLIRSSKKLERVLGDTPRFVDSENIEGMYQATRLIDTMLIMRLCLAMSPRSPRSSISRSSVDSQLSNSSSQSPRVPLSSNPFASPDEIKAGNSWRKSKRLPPLLRLAINGTSRSPTTSNLSTIPESP</sequence>
<evidence type="ECO:0000313" key="2">
    <source>
        <dbReference type="EMBL" id="EGO19949.1"/>
    </source>
</evidence>
<proteinExistence type="predicted"/>
<protein>
    <submittedName>
        <fullName evidence="2">Uncharacterized protein</fullName>
    </submittedName>
</protein>
<feature type="region of interest" description="Disordered" evidence="1">
    <location>
        <begin position="1"/>
        <end position="23"/>
    </location>
</feature>
<dbReference type="EMBL" id="GL945442">
    <property type="protein sequence ID" value="EGO19949.1"/>
    <property type="molecule type" value="Genomic_DNA"/>
</dbReference>
<feature type="compositionally biased region" description="Low complexity" evidence="1">
    <location>
        <begin position="78"/>
        <end position="109"/>
    </location>
</feature>
<feature type="region of interest" description="Disordered" evidence="1">
    <location>
        <begin position="78"/>
        <end position="156"/>
    </location>
</feature>
<dbReference type="GeneID" id="18821173"/>
<name>F8P9V1_SERL9</name>
<dbReference type="KEGG" id="sla:SERLADRAFT_478470"/>
<evidence type="ECO:0000256" key="1">
    <source>
        <dbReference type="SAM" id="MobiDB-lite"/>
    </source>
</evidence>
<organism evidence="3">
    <name type="scientific">Serpula lacrymans var. lacrymans (strain S7.9)</name>
    <name type="common">Dry rot fungus</name>
    <dbReference type="NCBI Taxonomy" id="578457"/>
    <lineage>
        <taxon>Eukaryota</taxon>
        <taxon>Fungi</taxon>
        <taxon>Dikarya</taxon>
        <taxon>Basidiomycota</taxon>
        <taxon>Agaricomycotina</taxon>
        <taxon>Agaricomycetes</taxon>
        <taxon>Agaricomycetidae</taxon>
        <taxon>Boletales</taxon>
        <taxon>Coniophorineae</taxon>
        <taxon>Serpulaceae</taxon>
        <taxon>Serpula</taxon>
    </lineage>
</organism>
<accession>F8P9V1</accession>
<gene>
    <name evidence="2" type="ORF">SERLADRAFT_478470</name>
</gene>
<dbReference type="OrthoDB" id="3215907at2759"/>
<dbReference type="Proteomes" id="UP000008064">
    <property type="component" value="Unassembled WGS sequence"/>
</dbReference>
<feature type="non-terminal residue" evidence="2">
    <location>
        <position position="156"/>
    </location>
</feature>
<evidence type="ECO:0000313" key="3">
    <source>
        <dbReference type="Proteomes" id="UP000008064"/>
    </source>
</evidence>